<dbReference type="InterPro" id="IPR012340">
    <property type="entry name" value="NA-bd_OB-fold"/>
</dbReference>
<dbReference type="Gene3D" id="2.40.50.140">
    <property type="entry name" value="Nucleic acid-binding proteins"/>
    <property type="match status" value="1"/>
</dbReference>
<name>A0AAE1V4J2_9SOLA</name>
<accession>A0AAE1V4J2</accession>
<sequence>MSKGVEIIESSNVNTMPIEEEEYIVTVNNKIIELQKYFSWYYISCNACSKKIVPANGVYRCHKCNNDCKFPLVKQGSKKFGSNPLPTWKHGRWTLIESFTNIDPYEFYLKGDTWVKGRTSSEQVKQPNMCERRRAARRKKQEVDLLFQISFIFVLVDRGCPHHPSISPPRGTTDSLEIPSLDVGWKDRLVGKIYITSVCNGYRDTGEKCNQFEKSKRWQIEKIKDYSGRKKVRQELI</sequence>
<organism evidence="1 2">
    <name type="scientific">Anisodus tanguticus</name>
    <dbReference type="NCBI Taxonomy" id="243964"/>
    <lineage>
        <taxon>Eukaryota</taxon>
        <taxon>Viridiplantae</taxon>
        <taxon>Streptophyta</taxon>
        <taxon>Embryophyta</taxon>
        <taxon>Tracheophyta</taxon>
        <taxon>Spermatophyta</taxon>
        <taxon>Magnoliopsida</taxon>
        <taxon>eudicotyledons</taxon>
        <taxon>Gunneridae</taxon>
        <taxon>Pentapetalae</taxon>
        <taxon>asterids</taxon>
        <taxon>lamiids</taxon>
        <taxon>Solanales</taxon>
        <taxon>Solanaceae</taxon>
        <taxon>Solanoideae</taxon>
        <taxon>Hyoscyameae</taxon>
        <taxon>Anisodus</taxon>
    </lineage>
</organism>
<comment type="caution">
    <text evidence="1">The sequence shown here is derived from an EMBL/GenBank/DDBJ whole genome shotgun (WGS) entry which is preliminary data.</text>
</comment>
<dbReference type="AlphaFoldDB" id="A0AAE1V4J2"/>
<gene>
    <name evidence="1" type="ORF">RND71_025109</name>
</gene>
<protein>
    <submittedName>
        <fullName evidence="1">Uncharacterized protein</fullName>
    </submittedName>
</protein>
<evidence type="ECO:0000313" key="2">
    <source>
        <dbReference type="Proteomes" id="UP001291623"/>
    </source>
</evidence>
<dbReference type="SUPFAM" id="SSF50249">
    <property type="entry name" value="Nucleic acid-binding proteins"/>
    <property type="match status" value="1"/>
</dbReference>
<dbReference type="Proteomes" id="UP001291623">
    <property type="component" value="Unassembled WGS sequence"/>
</dbReference>
<proteinExistence type="predicted"/>
<dbReference type="EMBL" id="JAVYJV010000013">
    <property type="protein sequence ID" value="KAK4356138.1"/>
    <property type="molecule type" value="Genomic_DNA"/>
</dbReference>
<reference evidence="1" key="1">
    <citation type="submission" date="2023-12" db="EMBL/GenBank/DDBJ databases">
        <title>Genome assembly of Anisodus tanguticus.</title>
        <authorList>
            <person name="Wang Y.-J."/>
        </authorList>
    </citation>
    <scope>NUCLEOTIDE SEQUENCE</scope>
    <source>
        <strain evidence="1">KB-2021</strain>
        <tissue evidence="1">Leaf</tissue>
    </source>
</reference>
<keyword evidence="2" id="KW-1185">Reference proteome</keyword>
<evidence type="ECO:0000313" key="1">
    <source>
        <dbReference type="EMBL" id="KAK4356138.1"/>
    </source>
</evidence>